<sequence>MISAAIRQPSEQRTKIVLTTAAFLFASGMAFAGSDHYGSDYSHGSSYPNTGHHSMVSDNGYAVDLSGTASVNTADSAPTSGGNSIFDIPGPGYGQGIWGR</sequence>
<protein>
    <recommendedName>
        <fullName evidence="4">DUF680 domain-containing protein</fullName>
    </recommendedName>
</protein>
<keyword evidence="3" id="KW-1185">Reference proteome</keyword>
<keyword evidence="1" id="KW-0732">Signal</keyword>
<evidence type="ECO:0000313" key="2">
    <source>
        <dbReference type="EMBL" id="UVC14525.1"/>
    </source>
</evidence>
<accession>A0ABY5QTL0</accession>
<evidence type="ECO:0000313" key="3">
    <source>
        <dbReference type="Proteomes" id="UP001058098"/>
    </source>
</evidence>
<dbReference type="EMBL" id="CP062229">
    <property type="protein sequence ID" value="UVC14525.1"/>
    <property type="molecule type" value="Genomic_DNA"/>
</dbReference>
<dbReference type="RefSeq" id="WP_258118826.1">
    <property type="nucleotide sequence ID" value="NZ_CP062229.1"/>
</dbReference>
<proteinExistence type="predicted"/>
<evidence type="ECO:0000256" key="1">
    <source>
        <dbReference type="SAM" id="SignalP"/>
    </source>
</evidence>
<dbReference type="Proteomes" id="UP001058098">
    <property type="component" value="Chromosome"/>
</dbReference>
<feature type="chain" id="PRO_5047115522" description="DUF680 domain-containing protein" evidence="1">
    <location>
        <begin position="33"/>
        <end position="100"/>
    </location>
</feature>
<name>A0ABY5QTL0_9HYPH</name>
<organism evidence="2 3">
    <name type="scientific">Mesorhizobium onobrychidis</name>
    <dbReference type="NCBI Taxonomy" id="2775404"/>
    <lineage>
        <taxon>Bacteria</taxon>
        <taxon>Pseudomonadati</taxon>
        <taxon>Pseudomonadota</taxon>
        <taxon>Alphaproteobacteria</taxon>
        <taxon>Hyphomicrobiales</taxon>
        <taxon>Phyllobacteriaceae</taxon>
        <taxon>Mesorhizobium</taxon>
    </lineage>
</organism>
<gene>
    <name evidence="2" type="ORF">IHQ72_28460</name>
</gene>
<evidence type="ECO:0008006" key="4">
    <source>
        <dbReference type="Google" id="ProtNLM"/>
    </source>
</evidence>
<feature type="signal peptide" evidence="1">
    <location>
        <begin position="1"/>
        <end position="32"/>
    </location>
</feature>
<reference evidence="2" key="1">
    <citation type="submission" date="2020-09" db="EMBL/GenBank/DDBJ databases">
        <title>Rhizobia associated with sainfoin plants.</title>
        <authorList>
            <person name="Asharfi S."/>
            <person name="Kuzmanovic N."/>
            <person name="Bunk B."/>
            <person name="Sproeer C."/>
            <person name="Becker M."/>
            <person name="Thuenen T."/>
        </authorList>
    </citation>
    <scope>NUCLEOTIDE SEQUENCE</scope>
    <source>
        <strain evidence="2">OM4</strain>
    </source>
</reference>